<keyword evidence="1" id="KW-0175">Coiled coil</keyword>
<dbReference type="InterPro" id="IPR038734">
    <property type="entry name" value="YhaN_AAA"/>
</dbReference>
<dbReference type="PANTHER" id="PTHR41259:SF1">
    <property type="entry name" value="DOUBLE-STRAND BREAK REPAIR RAD50 ATPASE, PUTATIVE-RELATED"/>
    <property type="match status" value="1"/>
</dbReference>
<feature type="coiled-coil region" evidence="1">
    <location>
        <begin position="536"/>
        <end position="580"/>
    </location>
</feature>
<gene>
    <name evidence="4" type="ORF">CR205_09885</name>
</gene>
<name>A0A2W0HD87_9BACI</name>
<evidence type="ECO:0000256" key="1">
    <source>
        <dbReference type="SAM" id="Coils"/>
    </source>
</evidence>
<reference evidence="4 5" key="1">
    <citation type="submission" date="2017-10" db="EMBL/GenBank/DDBJ databases">
        <title>Bacillus sp. nov., a halophilic bacterium isolated from a Yangshapao Lake.</title>
        <authorList>
            <person name="Wang H."/>
        </authorList>
    </citation>
    <scope>NUCLEOTIDE SEQUENCE [LARGE SCALE GENOMIC DNA]</scope>
    <source>
        <strain evidence="4 5">YSP-3</strain>
    </source>
</reference>
<dbReference type="EMBL" id="PDOF01000001">
    <property type="protein sequence ID" value="PYZ98856.1"/>
    <property type="molecule type" value="Genomic_DNA"/>
</dbReference>
<evidence type="ECO:0000259" key="3">
    <source>
        <dbReference type="Pfam" id="PF13514"/>
    </source>
</evidence>
<proteinExistence type="predicted"/>
<comment type="caution">
    <text evidence="4">The sequence shown here is derived from an EMBL/GenBank/DDBJ whole genome shotgun (WGS) entry which is preliminary data.</text>
</comment>
<dbReference type="InterPro" id="IPR027417">
    <property type="entry name" value="P-loop_NTPase"/>
</dbReference>
<protein>
    <recommendedName>
        <fullName evidence="3">YhaN AAA domain-containing protein</fullName>
    </recommendedName>
</protein>
<dbReference type="Proteomes" id="UP000248066">
    <property type="component" value="Unassembled WGS sequence"/>
</dbReference>
<dbReference type="Gene3D" id="3.40.50.300">
    <property type="entry name" value="P-loop containing nucleotide triphosphate hydrolases"/>
    <property type="match status" value="2"/>
</dbReference>
<dbReference type="OrthoDB" id="9764467at2"/>
<sequence>MIITQIDIYGFGKWQSETFYADEEIKIIYGENEAGKSTMMAFIRAVLFGFPKRADRYRPIGGSDFGGSLTVRFQSAGMVRIERILKRRAKGDVSVYYSDGTTGGEEDLERLLEGMSEQVFTGIFSFDLQGLQGIGKMDAQTLNDYLYDASLSGGPSLLACEKEADKRMQELFKVRGKKTPVNEQLKVIQETEKEVSKREEQAGAYAGLVRKRNEGEEALRELKTEREKLQADLNRWERVSRLAPMYREYTALKESSSPDFAFPHQGKEQLVHLLQTRERLSESLQEIHGWIDELSEKRKKHAPTLSYEQAVRLEEQSARLNKQSGVYEDQAVQMARLEEERSGLNRKKEDIEHDWGWQEDTHNLRGRDTAKASRTEMERLSHEAEKAKSEREAAEKELLQLKGEKTRLNERLTAAKEARLAPETERIYRDRAERLEEYESVKKKIPEWKAQLASFSRKDRGKLLPAAGILLLLFGAAGLLTGDPLTGSASVIIGVLLFIAGLSSGRFQSAGVHQEALKEELDRWERFETEAASWPADEWREALAAHEEAIREHMRLRHLAEDAESRYALAERLLHQSEKQADAVTDALMNWAVKAGFEPSLSLTQYRAAFEDTVKWQEHAGSEKEQIGRIEKLKRDRESFEQLVFSFAEEAGLSRQEGGPLVCLADASRCVRSELEKHRTKKTVEEQEMSALSQKKAFEKQIKETDNGLEELFSKAEVSDAEAFAEKVSAWEDEQRKRDRIKELELEMRAVSPRETRAEDLETCSNWGEMAEEKWKETANRKKETDETWKRTIEEITRVKQEIESLEQGHSLEECLQQFEHEKSRLAEQVEEWAVLAIARDLAARTKMVLEKERQPGVIREAGKLFEQFTAGRYTGLFAPLGEGHFIVERTDKTRFEPSSLSQGTQELLYLSIRFALAFSYGKEERFPIIIDEAFVNFDEDRRTRVMTVLKGLSAGRQILCFTCHRHMIEEQPELSRIDLSVSRRKNPVS</sequence>
<organism evidence="4 5">
    <name type="scientific">Alteribacter lacisalsi</name>
    <dbReference type="NCBI Taxonomy" id="2045244"/>
    <lineage>
        <taxon>Bacteria</taxon>
        <taxon>Bacillati</taxon>
        <taxon>Bacillota</taxon>
        <taxon>Bacilli</taxon>
        <taxon>Bacillales</taxon>
        <taxon>Bacillaceae</taxon>
        <taxon>Alteribacter</taxon>
    </lineage>
</organism>
<evidence type="ECO:0000313" key="4">
    <source>
        <dbReference type="EMBL" id="PYZ98856.1"/>
    </source>
</evidence>
<evidence type="ECO:0000313" key="5">
    <source>
        <dbReference type="Proteomes" id="UP000248066"/>
    </source>
</evidence>
<keyword evidence="5" id="KW-1185">Reference proteome</keyword>
<feature type="coiled-coil region" evidence="1">
    <location>
        <begin position="181"/>
        <end position="239"/>
    </location>
</feature>
<dbReference type="RefSeq" id="WP_110519087.1">
    <property type="nucleotide sequence ID" value="NZ_PDOF01000001.1"/>
</dbReference>
<feature type="region of interest" description="Disordered" evidence="2">
    <location>
        <begin position="366"/>
        <end position="392"/>
    </location>
</feature>
<dbReference type="AlphaFoldDB" id="A0A2W0HD87"/>
<dbReference type="PANTHER" id="PTHR41259">
    <property type="entry name" value="DOUBLE-STRAND BREAK REPAIR RAD50 ATPASE, PUTATIVE-RELATED"/>
    <property type="match status" value="1"/>
</dbReference>
<dbReference type="SUPFAM" id="SSF52540">
    <property type="entry name" value="P-loop containing nucleoside triphosphate hydrolases"/>
    <property type="match status" value="1"/>
</dbReference>
<evidence type="ECO:0000256" key="2">
    <source>
        <dbReference type="SAM" id="MobiDB-lite"/>
    </source>
</evidence>
<dbReference type="Pfam" id="PF13514">
    <property type="entry name" value="AAA_27"/>
    <property type="match status" value="1"/>
</dbReference>
<dbReference type="Pfam" id="PF13558">
    <property type="entry name" value="SbcC_Walker_B"/>
    <property type="match status" value="1"/>
</dbReference>
<accession>A0A2W0HD87</accession>
<feature type="domain" description="YhaN AAA" evidence="3">
    <location>
        <begin position="1"/>
        <end position="199"/>
    </location>
</feature>